<dbReference type="GO" id="GO:0007059">
    <property type="term" value="P:chromosome segregation"/>
    <property type="evidence" value="ECO:0007669"/>
    <property type="project" value="TreeGrafter"/>
</dbReference>
<comment type="caution">
    <text evidence="13">The sequence shown here is derived from an EMBL/GenBank/DDBJ whole genome shotgun (WGS) entry which is preliminary data.</text>
</comment>
<dbReference type="InterPro" id="IPR008336">
    <property type="entry name" value="TopoI_DNA-bd_euk"/>
</dbReference>
<feature type="region of interest" description="Disordered" evidence="11">
    <location>
        <begin position="98"/>
        <end position="242"/>
    </location>
</feature>
<dbReference type="Gene3D" id="1.10.10.41">
    <property type="entry name" value="Yeast DNA topoisomerase - domain 1"/>
    <property type="match status" value="1"/>
</dbReference>
<sequence>MSSASDDDRPLGANGNPNGLHRANGNGHVPVREKELSPMSEDEELSVPVPARNLKRKKPIYAESSSESSEDDTPLASSPTKLATSAAISMPGAFEATTVSASSVNGKGKAKSNVSKAELSDDEYADDDAPKRKRAAGSKEKSKPAKKKIKQDTPAASGSDDDDDTPIATTKPAAPRKRKVKVESDADSGDDQPIAKKFAAKKPRASKVKMEGGEEPPKAKRGKAKKEEANGSPVKGKGRKEEQEVEVFRWWDADQNGDNSVKWTTLEHNGVIFPDPYDPLPANVKMKYNGKDLDLPPASEEVATFYAALIESDHAKDDTFNKNFFEDWQAVLKRHPPRDGTKVTKFDLCDFRPMYEYFEAEKAKKKALSSQEKKELKQVKDEQEHKYKTCLLDGRKEQVGNFRVEPPGLFRGRGDHPKKGALKYRVRPEDITINIGEGAPIPVPNMPGQWKEVIHDNTVTWLATWTENVNSNHKYVFLAAGSSLKGQSDMIKFEKARELKKHVDKIRQNYNVDLKSKVMADRQRATTMYFIDKLALRAGNEKGDDEADTVGCCSLRTEHVTLEAPNFIIFDFLGKDSIRYYNRVPVEPQIFKNIRIFKENKGVGDSLFDRVNTAGLNKHLQSEMKGLTAKVFRTFNASITFQRLLDENKLENATPQEKLNAYNKANREVAILCNHRRTVPKTHDQSMEKVRDKHRGLKYERMKLRHALFKIDKKFRKDPEYRDDESDIDDEWIVSHEEALKAKEIEKAEKKFAKENEKLLEDDKEAQENSVLQERIAEIEKDYKRLVKERGTEQAELKREKPVEKIEEAITKLTERIKANKLQIIDRDEGKEVALGTSKINYLDPRITAAWCKIHDVPVEKIFSKTLITKFPWAMEVEEDWKF</sequence>
<dbReference type="Gene3D" id="3.90.15.10">
    <property type="entry name" value="Topoisomerase I, Chain A, domain 3"/>
    <property type="match status" value="1"/>
</dbReference>
<evidence type="ECO:0000256" key="9">
    <source>
        <dbReference type="RuleBase" id="RU365101"/>
    </source>
</evidence>
<protein>
    <recommendedName>
        <fullName evidence="9">DNA topoisomerase I</fullName>
        <ecNumber evidence="9">5.6.2.1</ecNumber>
    </recommendedName>
    <alternativeName>
        <fullName evidence="9">DNA topoisomerase 1</fullName>
    </alternativeName>
</protein>
<feature type="compositionally biased region" description="Basic residues" evidence="11">
    <location>
        <begin position="198"/>
        <end position="207"/>
    </location>
</feature>
<evidence type="ECO:0000256" key="7">
    <source>
        <dbReference type="ARBA" id="ARBA00023242"/>
    </source>
</evidence>
<evidence type="ECO:0000313" key="13">
    <source>
        <dbReference type="EMBL" id="KAJ7770197.1"/>
    </source>
</evidence>
<feature type="coiled-coil region" evidence="10">
    <location>
        <begin position="736"/>
        <end position="823"/>
    </location>
</feature>
<dbReference type="CDD" id="cd00659">
    <property type="entry name" value="Topo_IB_C"/>
    <property type="match status" value="1"/>
</dbReference>
<evidence type="ECO:0000256" key="1">
    <source>
        <dbReference type="ARBA" id="ARBA00000213"/>
    </source>
</evidence>
<reference evidence="13" key="1">
    <citation type="submission" date="2023-03" db="EMBL/GenBank/DDBJ databases">
        <title>Massive genome expansion in bonnet fungi (Mycena s.s.) driven by repeated elements and novel gene families across ecological guilds.</title>
        <authorList>
            <consortium name="Lawrence Berkeley National Laboratory"/>
            <person name="Harder C.B."/>
            <person name="Miyauchi S."/>
            <person name="Viragh M."/>
            <person name="Kuo A."/>
            <person name="Thoen E."/>
            <person name="Andreopoulos B."/>
            <person name="Lu D."/>
            <person name="Skrede I."/>
            <person name="Drula E."/>
            <person name="Henrissat B."/>
            <person name="Morin E."/>
            <person name="Kohler A."/>
            <person name="Barry K."/>
            <person name="LaButti K."/>
            <person name="Morin E."/>
            <person name="Salamov A."/>
            <person name="Lipzen A."/>
            <person name="Mereny Z."/>
            <person name="Hegedus B."/>
            <person name="Baldrian P."/>
            <person name="Stursova M."/>
            <person name="Weitz H."/>
            <person name="Taylor A."/>
            <person name="Grigoriev I.V."/>
            <person name="Nagy L.G."/>
            <person name="Martin F."/>
            <person name="Kauserud H."/>
        </authorList>
    </citation>
    <scope>NUCLEOTIDE SEQUENCE</scope>
    <source>
        <strain evidence="13">CBHHK188m</strain>
    </source>
</reference>
<dbReference type="SMART" id="SM00435">
    <property type="entry name" value="TOPEUc"/>
    <property type="match status" value="1"/>
</dbReference>
<keyword evidence="14" id="KW-1185">Reference proteome</keyword>
<dbReference type="SUPFAM" id="SSF56741">
    <property type="entry name" value="Eukaryotic DNA topoisomerase I, N-terminal DNA-binding fragment"/>
    <property type="match status" value="1"/>
</dbReference>
<dbReference type="InterPro" id="IPR013500">
    <property type="entry name" value="TopoI_cat_euk"/>
</dbReference>
<keyword evidence="5 8" id="KW-0238">DNA-binding</keyword>
<keyword evidence="4 8" id="KW-0799">Topoisomerase</keyword>
<feature type="region of interest" description="Disordered" evidence="11">
    <location>
        <begin position="1"/>
        <end position="83"/>
    </location>
</feature>
<comment type="similarity">
    <text evidence="3 8 9">Belongs to the type IB topoisomerase family.</text>
</comment>
<evidence type="ECO:0000256" key="11">
    <source>
        <dbReference type="SAM" id="MobiDB-lite"/>
    </source>
</evidence>
<dbReference type="EC" id="5.6.2.1" evidence="9"/>
<evidence type="ECO:0000256" key="4">
    <source>
        <dbReference type="ARBA" id="ARBA00023029"/>
    </source>
</evidence>
<dbReference type="InterPro" id="IPR014727">
    <property type="entry name" value="TopoI_cat_a/b-sub_euk"/>
</dbReference>
<keyword evidence="7" id="KW-0539">Nucleus</keyword>
<dbReference type="InterPro" id="IPR011010">
    <property type="entry name" value="DNA_brk_join_enz"/>
</dbReference>
<dbReference type="Proteomes" id="UP001215280">
    <property type="component" value="Unassembled WGS sequence"/>
</dbReference>
<dbReference type="InterPro" id="IPR013499">
    <property type="entry name" value="TopoI_euk"/>
</dbReference>
<dbReference type="Gene3D" id="1.10.132.10">
    <property type="match status" value="1"/>
</dbReference>
<keyword evidence="6 8" id="KW-0413">Isomerase</keyword>
<dbReference type="InterPro" id="IPR051062">
    <property type="entry name" value="Topoisomerase_IB"/>
</dbReference>
<dbReference type="InterPro" id="IPR036202">
    <property type="entry name" value="TopoI_DNA-bd_euk_N_sf"/>
</dbReference>
<dbReference type="InterPro" id="IPR013030">
    <property type="entry name" value="DNA_topo_DNA_db_N_dom2"/>
</dbReference>
<feature type="compositionally biased region" description="Basic and acidic residues" evidence="11">
    <location>
        <begin position="1"/>
        <end position="10"/>
    </location>
</feature>
<dbReference type="GO" id="GO:0006260">
    <property type="term" value="P:DNA replication"/>
    <property type="evidence" value="ECO:0007669"/>
    <property type="project" value="TreeGrafter"/>
</dbReference>
<dbReference type="Pfam" id="PF01028">
    <property type="entry name" value="Topoisom_I"/>
    <property type="match status" value="1"/>
</dbReference>
<dbReference type="GO" id="GO:0005694">
    <property type="term" value="C:chromosome"/>
    <property type="evidence" value="ECO:0007669"/>
    <property type="project" value="InterPro"/>
</dbReference>
<dbReference type="GO" id="GO:0006265">
    <property type="term" value="P:DNA topological change"/>
    <property type="evidence" value="ECO:0007669"/>
    <property type="project" value="UniProtKB-UniRule"/>
</dbReference>
<dbReference type="InterPro" id="IPR018521">
    <property type="entry name" value="TopoIB_AS"/>
</dbReference>
<dbReference type="AlphaFoldDB" id="A0AAD7NQJ0"/>
<dbReference type="Pfam" id="PF14370">
    <property type="entry name" value="Topo_C_assoc"/>
    <property type="match status" value="1"/>
</dbReference>
<evidence type="ECO:0000256" key="6">
    <source>
        <dbReference type="ARBA" id="ARBA00023235"/>
    </source>
</evidence>
<dbReference type="GO" id="GO:0003917">
    <property type="term" value="F:DNA topoisomerase type I (single strand cut, ATP-independent) activity"/>
    <property type="evidence" value="ECO:0007669"/>
    <property type="project" value="UniProtKB-UniRule"/>
</dbReference>
<name>A0AAD7NQJ0_9AGAR</name>
<dbReference type="FunFam" id="1.10.10.41:FF:000001">
    <property type="entry name" value="DNA topoisomerase I"/>
    <property type="match status" value="1"/>
</dbReference>
<dbReference type="InterPro" id="IPR014711">
    <property type="entry name" value="TopoI_cat_a-hlx-sub_euk"/>
</dbReference>
<evidence type="ECO:0000256" key="3">
    <source>
        <dbReference type="ARBA" id="ARBA00006645"/>
    </source>
</evidence>
<dbReference type="CDD" id="cd00660">
    <property type="entry name" value="Topoisomer_IB_N"/>
    <property type="match status" value="1"/>
</dbReference>
<gene>
    <name evidence="13" type="ORF">DFH07DRAFT_1058029</name>
</gene>
<dbReference type="Pfam" id="PF02919">
    <property type="entry name" value="Topoisom_I_N"/>
    <property type="match status" value="1"/>
</dbReference>
<accession>A0AAD7NQJ0</accession>
<evidence type="ECO:0000313" key="14">
    <source>
        <dbReference type="Proteomes" id="UP001215280"/>
    </source>
</evidence>
<dbReference type="EMBL" id="JARJLG010000024">
    <property type="protein sequence ID" value="KAJ7770197.1"/>
    <property type="molecule type" value="Genomic_DNA"/>
</dbReference>
<organism evidence="13 14">
    <name type="scientific">Mycena maculata</name>
    <dbReference type="NCBI Taxonomy" id="230809"/>
    <lineage>
        <taxon>Eukaryota</taxon>
        <taxon>Fungi</taxon>
        <taxon>Dikarya</taxon>
        <taxon>Basidiomycota</taxon>
        <taxon>Agaricomycotina</taxon>
        <taxon>Agaricomycetes</taxon>
        <taxon>Agaricomycetidae</taxon>
        <taxon>Agaricales</taxon>
        <taxon>Marasmiineae</taxon>
        <taxon>Mycenaceae</taxon>
        <taxon>Mycena</taxon>
    </lineage>
</organism>
<comment type="function">
    <text evidence="9">Releases the supercoiling and torsional tension of DNA introduced during the DNA replication and transcription by transiently cleaving and rejoining one strand of the DNA duplex. Introduces a single-strand break via transesterification at the specific target site 5'-[CT]CCTTp site in duplex DNA. The scissile phosphodiester is attacked by the catalytic tyrosine of the enzyme, resulting in the formation of a DNA-(3'-phosphotyrosyl)-enzyme intermediate and the expulsion of a 5'-OH DNA strand. The free DNA strand then undergoes passage around the unbroken strand thus removing DNA supercoils. Finally, in the religation step, the DNA 5'-OH attacks the covalent intermediate to expel the active-site tyrosine and restore the DNA phosphodiester backbone.</text>
</comment>
<dbReference type="Gene3D" id="2.170.11.10">
    <property type="entry name" value="DNA Topoisomerase I, domain 2"/>
    <property type="match status" value="1"/>
</dbReference>
<dbReference type="PANTHER" id="PTHR10290">
    <property type="entry name" value="DNA TOPOISOMERASE I"/>
    <property type="match status" value="1"/>
</dbReference>
<dbReference type="PROSITE" id="PS52038">
    <property type="entry name" value="TOPO_IB_2"/>
    <property type="match status" value="1"/>
</dbReference>
<dbReference type="FunFam" id="2.170.11.10:FF:000001">
    <property type="entry name" value="DNA topoisomerase I"/>
    <property type="match status" value="1"/>
</dbReference>
<evidence type="ECO:0000256" key="8">
    <source>
        <dbReference type="PROSITE-ProRule" id="PRU01382"/>
    </source>
</evidence>
<dbReference type="GO" id="GO:0005730">
    <property type="term" value="C:nucleolus"/>
    <property type="evidence" value="ECO:0007669"/>
    <property type="project" value="TreeGrafter"/>
</dbReference>
<comment type="catalytic activity">
    <reaction evidence="1 8 9">
        <text>ATP-independent breakage of single-stranded DNA, followed by passage and rejoining.</text>
        <dbReference type="EC" id="5.6.2.1"/>
    </reaction>
</comment>
<keyword evidence="10" id="KW-0175">Coiled coil</keyword>
<evidence type="ECO:0000256" key="2">
    <source>
        <dbReference type="ARBA" id="ARBA00004123"/>
    </source>
</evidence>
<feature type="compositionally biased region" description="Basic and acidic residues" evidence="11">
    <location>
        <begin position="208"/>
        <end position="218"/>
    </location>
</feature>
<dbReference type="GO" id="GO:0003677">
    <property type="term" value="F:DNA binding"/>
    <property type="evidence" value="ECO:0007669"/>
    <property type="project" value="UniProtKB-UniRule"/>
</dbReference>
<dbReference type="InterPro" id="IPR001631">
    <property type="entry name" value="TopoI"/>
</dbReference>
<evidence type="ECO:0000259" key="12">
    <source>
        <dbReference type="SMART" id="SM00435"/>
    </source>
</evidence>
<dbReference type="SUPFAM" id="SSF56349">
    <property type="entry name" value="DNA breaking-rejoining enzymes"/>
    <property type="match status" value="1"/>
</dbReference>
<dbReference type="PANTHER" id="PTHR10290:SF3">
    <property type="entry name" value="DNA TOPOISOMERASE 1"/>
    <property type="match status" value="1"/>
</dbReference>
<evidence type="ECO:0000256" key="10">
    <source>
        <dbReference type="SAM" id="Coils"/>
    </source>
</evidence>
<evidence type="ECO:0000256" key="5">
    <source>
        <dbReference type="ARBA" id="ARBA00023125"/>
    </source>
</evidence>
<dbReference type="InterPro" id="IPR013034">
    <property type="entry name" value="DNA_topo_DNA_db_N_dom1"/>
</dbReference>
<dbReference type="FunFam" id="3.90.15.10:FF:000003">
    <property type="entry name" value="DNA topoisomerase I"/>
    <property type="match status" value="1"/>
</dbReference>
<proteinExistence type="inferred from homology"/>
<comment type="subcellular location">
    <subcellularLocation>
        <location evidence="2">Nucleus</location>
    </subcellularLocation>
</comment>
<dbReference type="InterPro" id="IPR025834">
    <property type="entry name" value="TopoI_C_dom"/>
</dbReference>
<feature type="domain" description="DNA topoisomerase I eukaryotic-type" evidence="12">
    <location>
        <begin position="409"/>
        <end position="856"/>
    </location>
</feature>
<feature type="active site" description="O-(3'-phospho-DNA)-tyrosine intermediate" evidence="8">
    <location>
        <position position="842"/>
    </location>
</feature>
<dbReference type="PROSITE" id="PS00176">
    <property type="entry name" value="TOPO_IB_1"/>
    <property type="match status" value="1"/>
</dbReference>
<dbReference type="PRINTS" id="PR00416">
    <property type="entry name" value="EUTPISMRASEI"/>
</dbReference>